<evidence type="ECO:0000313" key="3">
    <source>
        <dbReference type="Proteomes" id="UP000828390"/>
    </source>
</evidence>
<protein>
    <submittedName>
        <fullName evidence="2">Uncharacterized protein</fullName>
    </submittedName>
</protein>
<feature type="compositionally biased region" description="Polar residues" evidence="1">
    <location>
        <begin position="17"/>
        <end position="37"/>
    </location>
</feature>
<reference evidence="2" key="1">
    <citation type="journal article" date="2019" name="bioRxiv">
        <title>The Genome of the Zebra Mussel, Dreissena polymorpha: A Resource for Invasive Species Research.</title>
        <authorList>
            <person name="McCartney M.A."/>
            <person name="Auch B."/>
            <person name="Kono T."/>
            <person name="Mallez S."/>
            <person name="Zhang Y."/>
            <person name="Obille A."/>
            <person name="Becker A."/>
            <person name="Abrahante J.E."/>
            <person name="Garbe J."/>
            <person name="Badalamenti J.P."/>
            <person name="Herman A."/>
            <person name="Mangelson H."/>
            <person name="Liachko I."/>
            <person name="Sullivan S."/>
            <person name="Sone E.D."/>
            <person name="Koren S."/>
            <person name="Silverstein K.A.T."/>
            <person name="Beckman K.B."/>
            <person name="Gohl D.M."/>
        </authorList>
    </citation>
    <scope>NUCLEOTIDE SEQUENCE</scope>
    <source>
        <strain evidence="2">Duluth1</strain>
        <tissue evidence="2">Whole animal</tissue>
    </source>
</reference>
<gene>
    <name evidence="2" type="ORF">DPMN_019874</name>
</gene>
<comment type="caution">
    <text evidence="2">The sequence shown here is derived from an EMBL/GenBank/DDBJ whole genome shotgun (WGS) entry which is preliminary data.</text>
</comment>
<feature type="compositionally biased region" description="Basic residues" evidence="1">
    <location>
        <begin position="1"/>
        <end position="12"/>
    </location>
</feature>
<name>A0A9D4S7Q2_DREPO</name>
<organism evidence="2 3">
    <name type="scientific">Dreissena polymorpha</name>
    <name type="common">Zebra mussel</name>
    <name type="synonym">Mytilus polymorpha</name>
    <dbReference type="NCBI Taxonomy" id="45954"/>
    <lineage>
        <taxon>Eukaryota</taxon>
        <taxon>Metazoa</taxon>
        <taxon>Spiralia</taxon>
        <taxon>Lophotrochozoa</taxon>
        <taxon>Mollusca</taxon>
        <taxon>Bivalvia</taxon>
        <taxon>Autobranchia</taxon>
        <taxon>Heteroconchia</taxon>
        <taxon>Euheterodonta</taxon>
        <taxon>Imparidentia</taxon>
        <taxon>Neoheterodontei</taxon>
        <taxon>Myida</taxon>
        <taxon>Dreissenoidea</taxon>
        <taxon>Dreissenidae</taxon>
        <taxon>Dreissena</taxon>
    </lineage>
</organism>
<keyword evidence="3" id="KW-1185">Reference proteome</keyword>
<proteinExistence type="predicted"/>
<dbReference type="Proteomes" id="UP000828390">
    <property type="component" value="Unassembled WGS sequence"/>
</dbReference>
<reference evidence="2" key="2">
    <citation type="submission" date="2020-11" db="EMBL/GenBank/DDBJ databases">
        <authorList>
            <person name="McCartney M.A."/>
            <person name="Auch B."/>
            <person name="Kono T."/>
            <person name="Mallez S."/>
            <person name="Becker A."/>
            <person name="Gohl D.M."/>
            <person name="Silverstein K.A.T."/>
            <person name="Koren S."/>
            <person name="Bechman K.B."/>
            <person name="Herman A."/>
            <person name="Abrahante J.E."/>
            <person name="Garbe J."/>
        </authorList>
    </citation>
    <scope>NUCLEOTIDE SEQUENCE</scope>
    <source>
        <strain evidence="2">Duluth1</strain>
        <tissue evidence="2">Whole animal</tissue>
    </source>
</reference>
<evidence type="ECO:0000313" key="2">
    <source>
        <dbReference type="EMBL" id="KAH3895709.1"/>
    </source>
</evidence>
<feature type="region of interest" description="Disordered" evidence="1">
    <location>
        <begin position="1"/>
        <end position="50"/>
    </location>
</feature>
<evidence type="ECO:0000256" key="1">
    <source>
        <dbReference type="SAM" id="MobiDB-lite"/>
    </source>
</evidence>
<sequence length="64" mass="6678">MNSHKQKAKNRNRLLLSATSITKTASSLGRSAASNETPAPRAIQNAAQTHRCAASGFPAAEISS</sequence>
<accession>A0A9D4S7Q2</accession>
<dbReference type="EMBL" id="JAIWYP010000001">
    <property type="protein sequence ID" value="KAH3895709.1"/>
    <property type="molecule type" value="Genomic_DNA"/>
</dbReference>
<dbReference type="AlphaFoldDB" id="A0A9D4S7Q2"/>